<evidence type="ECO:0000256" key="1">
    <source>
        <dbReference type="SAM" id="MobiDB-lite"/>
    </source>
</evidence>
<feature type="compositionally biased region" description="Basic and acidic residues" evidence="1">
    <location>
        <begin position="149"/>
        <end position="162"/>
    </location>
</feature>
<keyword evidence="3" id="KW-1185">Reference proteome</keyword>
<dbReference type="RefSeq" id="WP_352567876.1">
    <property type="nucleotide sequence ID" value="NZ_JAMYMY010000004.1"/>
</dbReference>
<reference evidence="2 3" key="1">
    <citation type="journal article" date="2024" name="Proc. Natl. Acad. Sci. U.S.A.">
        <title>The evolutionary genomics of adaptation to stress in wild rhizobium bacteria.</title>
        <authorList>
            <person name="Kehlet-Delgado H."/>
            <person name="Montoya A.P."/>
            <person name="Jensen K.T."/>
            <person name="Wendlandt C.E."/>
            <person name="Dexheimer C."/>
            <person name="Roberts M."/>
            <person name="Torres Martinez L."/>
            <person name="Friesen M.L."/>
            <person name="Griffitts J.S."/>
            <person name="Porter S.S."/>
        </authorList>
    </citation>
    <scope>NUCLEOTIDE SEQUENCE [LARGE SCALE GENOMIC DNA]</scope>
    <source>
        <strain evidence="2 3">M0729</strain>
    </source>
</reference>
<organism evidence="2 3">
    <name type="scientific">Mesorhizobium opportunistum</name>
    <dbReference type="NCBI Taxonomy" id="593909"/>
    <lineage>
        <taxon>Bacteria</taxon>
        <taxon>Pseudomonadati</taxon>
        <taxon>Pseudomonadota</taxon>
        <taxon>Alphaproteobacteria</taxon>
        <taxon>Hyphomicrobiales</taxon>
        <taxon>Phyllobacteriaceae</taxon>
        <taxon>Mesorhizobium</taxon>
    </lineage>
</organism>
<gene>
    <name evidence="2" type="ORF">NKI33_05550</name>
</gene>
<sequence>MELDRSLTDDEMEDRFLHNVVLLDADCNPGTPLHEADCNEPDDIDPVMAALDNVDGPFTEEELSRRAELDGIEECPAAPTPAHHLDITPLVEQTAEEKETRLATIRKMASRYQPGGAAWQEEERLDSSKWIKAREELLARKAEQRRKRYAESLDRKEAEAKAAGRACRRHQSLAGMTPEERKARKAEQDRQAHRRRASKKQSGGRRADDSDLRLPDSIFEGASSQSD</sequence>
<comment type="caution">
    <text evidence="2">The sequence shown here is derived from an EMBL/GenBank/DDBJ whole genome shotgun (WGS) entry which is preliminary data.</text>
</comment>
<evidence type="ECO:0000313" key="3">
    <source>
        <dbReference type="Proteomes" id="UP001464387"/>
    </source>
</evidence>
<feature type="compositionally biased region" description="Basic and acidic residues" evidence="1">
    <location>
        <begin position="205"/>
        <end position="214"/>
    </location>
</feature>
<feature type="compositionally biased region" description="Basic residues" evidence="1">
    <location>
        <begin position="192"/>
        <end position="203"/>
    </location>
</feature>
<dbReference type="Proteomes" id="UP001464387">
    <property type="component" value="Unassembled WGS sequence"/>
</dbReference>
<feature type="compositionally biased region" description="Basic and acidic residues" evidence="1">
    <location>
        <begin position="178"/>
        <end position="191"/>
    </location>
</feature>
<feature type="region of interest" description="Disordered" evidence="1">
    <location>
        <begin position="143"/>
        <end position="227"/>
    </location>
</feature>
<accession>A0ABV1YB83</accession>
<proteinExistence type="predicted"/>
<protein>
    <submittedName>
        <fullName evidence="2">Uncharacterized protein</fullName>
    </submittedName>
</protein>
<dbReference type="EMBL" id="JAMYPJ010000005">
    <property type="protein sequence ID" value="MER8932426.1"/>
    <property type="molecule type" value="Genomic_DNA"/>
</dbReference>
<name>A0ABV1YB83_9HYPH</name>
<evidence type="ECO:0000313" key="2">
    <source>
        <dbReference type="EMBL" id="MER8932426.1"/>
    </source>
</evidence>